<dbReference type="SUPFAM" id="SSF54403">
    <property type="entry name" value="Cystatin/monellin"/>
    <property type="match status" value="1"/>
</dbReference>
<gene>
    <name evidence="2" type="ORF">PVAND_006402</name>
</gene>
<dbReference type="InterPro" id="IPR000010">
    <property type="entry name" value="Cystatin_dom"/>
</dbReference>
<dbReference type="EMBL" id="JADBJN010000002">
    <property type="protein sequence ID" value="KAG5676579.1"/>
    <property type="molecule type" value="Genomic_DNA"/>
</dbReference>
<reference evidence="2" key="1">
    <citation type="submission" date="2021-03" db="EMBL/GenBank/DDBJ databases">
        <title>Chromosome level genome of the anhydrobiotic midge Polypedilum vanderplanki.</title>
        <authorList>
            <person name="Yoshida Y."/>
            <person name="Kikawada T."/>
            <person name="Gusev O."/>
        </authorList>
    </citation>
    <scope>NUCLEOTIDE SEQUENCE</scope>
    <source>
        <strain evidence="2">NIAS01</strain>
        <tissue evidence="2">Whole body or cell culture</tissue>
    </source>
</reference>
<accession>A0A9J6C432</accession>
<protein>
    <recommendedName>
        <fullName evidence="1">Cystatin domain-containing protein</fullName>
    </recommendedName>
</protein>
<dbReference type="Gene3D" id="3.10.450.10">
    <property type="match status" value="1"/>
</dbReference>
<dbReference type="AlphaFoldDB" id="A0A9J6C432"/>
<feature type="domain" description="Cystatin" evidence="1">
    <location>
        <begin position="3"/>
        <end position="63"/>
    </location>
</feature>
<keyword evidence="3" id="KW-1185">Reference proteome</keyword>
<evidence type="ECO:0000259" key="1">
    <source>
        <dbReference type="Pfam" id="PF00031"/>
    </source>
</evidence>
<dbReference type="Pfam" id="PF00031">
    <property type="entry name" value="Cystatin"/>
    <property type="match status" value="1"/>
</dbReference>
<dbReference type="Proteomes" id="UP001107558">
    <property type="component" value="Chromosome 2"/>
</dbReference>
<comment type="caution">
    <text evidence="2">The sequence shown here is derived from an EMBL/GenBank/DDBJ whole genome shotgun (WGS) entry which is preliminary data.</text>
</comment>
<evidence type="ECO:0000313" key="3">
    <source>
        <dbReference type="Proteomes" id="UP001107558"/>
    </source>
</evidence>
<proteinExistence type="predicted"/>
<evidence type="ECO:0000313" key="2">
    <source>
        <dbReference type="EMBL" id="KAG5676579.1"/>
    </source>
</evidence>
<name>A0A9J6C432_POLVA</name>
<dbReference type="InterPro" id="IPR046350">
    <property type="entry name" value="Cystatin_sf"/>
</dbReference>
<dbReference type="GO" id="GO:0004869">
    <property type="term" value="F:cysteine-type endopeptidase inhibitor activity"/>
    <property type="evidence" value="ECO:0007669"/>
    <property type="project" value="InterPro"/>
</dbReference>
<organism evidence="2 3">
    <name type="scientific">Polypedilum vanderplanki</name>
    <name type="common">Sleeping chironomid midge</name>
    <dbReference type="NCBI Taxonomy" id="319348"/>
    <lineage>
        <taxon>Eukaryota</taxon>
        <taxon>Metazoa</taxon>
        <taxon>Ecdysozoa</taxon>
        <taxon>Arthropoda</taxon>
        <taxon>Hexapoda</taxon>
        <taxon>Insecta</taxon>
        <taxon>Pterygota</taxon>
        <taxon>Neoptera</taxon>
        <taxon>Endopterygota</taxon>
        <taxon>Diptera</taxon>
        <taxon>Nematocera</taxon>
        <taxon>Chironomoidea</taxon>
        <taxon>Chironomidae</taxon>
        <taxon>Chironominae</taxon>
        <taxon>Polypedilum</taxon>
        <taxon>Polypedilum</taxon>
    </lineage>
</organism>
<dbReference type="CDD" id="cd00042">
    <property type="entry name" value="CY"/>
    <property type="match status" value="1"/>
</dbReference>
<sequence length="106" mass="11953">MTGGVSSINIDDETVIKLLEENLVELDTGDDFTTFTVVNITKITRQVVSGILYKIFGDFKAGNEEAESCIVTIFLQPCNKEECEKPKIKADCSQKTYRMKTDFSDW</sequence>